<accession>A0A3P6TN39</accession>
<feature type="compositionally biased region" description="Polar residues" evidence="1">
    <location>
        <begin position="1"/>
        <end position="10"/>
    </location>
</feature>
<dbReference type="Proteomes" id="UP000271889">
    <property type="component" value="Unassembled WGS sequence"/>
</dbReference>
<sequence length="32" mass="3699">MSPKLQTQLHMMNPKKDRRHLRPTTAVPLCGL</sequence>
<evidence type="ECO:0000256" key="1">
    <source>
        <dbReference type="SAM" id="MobiDB-lite"/>
    </source>
</evidence>
<evidence type="ECO:0000313" key="3">
    <source>
        <dbReference type="Proteomes" id="UP000271889"/>
    </source>
</evidence>
<evidence type="ECO:0000313" key="2">
    <source>
        <dbReference type="EMBL" id="VDK65781.1"/>
    </source>
</evidence>
<keyword evidence="3" id="KW-1185">Reference proteome</keyword>
<gene>
    <name evidence="2" type="ORF">CGOC_LOCUS6083</name>
</gene>
<dbReference type="EMBL" id="UYRV01019241">
    <property type="protein sequence ID" value="VDK65781.1"/>
    <property type="molecule type" value="Genomic_DNA"/>
</dbReference>
<protein>
    <submittedName>
        <fullName evidence="2">Uncharacterized protein</fullName>
    </submittedName>
</protein>
<name>A0A3P6TN39_CYLGO</name>
<organism evidence="2 3">
    <name type="scientific">Cylicostephanus goldi</name>
    <name type="common">Nematode worm</name>
    <dbReference type="NCBI Taxonomy" id="71465"/>
    <lineage>
        <taxon>Eukaryota</taxon>
        <taxon>Metazoa</taxon>
        <taxon>Ecdysozoa</taxon>
        <taxon>Nematoda</taxon>
        <taxon>Chromadorea</taxon>
        <taxon>Rhabditida</taxon>
        <taxon>Rhabditina</taxon>
        <taxon>Rhabditomorpha</taxon>
        <taxon>Strongyloidea</taxon>
        <taxon>Strongylidae</taxon>
        <taxon>Cylicostephanus</taxon>
    </lineage>
</organism>
<dbReference type="AlphaFoldDB" id="A0A3P6TN39"/>
<reference evidence="2 3" key="1">
    <citation type="submission" date="2018-11" db="EMBL/GenBank/DDBJ databases">
        <authorList>
            <consortium name="Pathogen Informatics"/>
        </authorList>
    </citation>
    <scope>NUCLEOTIDE SEQUENCE [LARGE SCALE GENOMIC DNA]</scope>
</reference>
<proteinExistence type="predicted"/>
<feature type="region of interest" description="Disordered" evidence="1">
    <location>
        <begin position="1"/>
        <end position="32"/>
    </location>
</feature>